<dbReference type="InterPro" id="IPR029058">
    <property type="entry name" value="AB_hydrolase_fold"/>
</dbReference>
<dbReference type="PANTHER" id="PTHR42776">
    <property type="entry name" value="SERINE PEPTIDASE S9 FAMILY MEMBER"/>
    <property type="match status" value="1"/>
</dbReference>
<organism evidence="3 4">
    <name type="scientific">Flavobacterium saliperosum S13</name>
    <dbReference type="NCBI Taxonomy" id="1341155"/>
    <lineage>
        <taxon>Bacteria</taxon>
        <taxon>Pseudomonadati</taxon>
        <taxon>Bacteroidota</taxon>
        <taxon>Flavobacteriia</taxon>
        <taxon>Flavobacteriales</taxon>
        <taxon>Flavobacteriaceae</taxon>
        <taxon>Flavobacterium</taxon>
    </lineage>
</organism>
<dbReference type="SUPFAM" id="SSF53474">
    <property type="entry name" value="alpha/beta-Hydrolases"/>
    <property type="match status" value="1"/>
</dbReference>
<dbReference type="EMBL" id="AVFO01000041">
    <property type="protein sequence ID" value="ESU23872.1"/>
    <property type="molecule type" value="Genomic_DNA"/>
</dbReference>
<evidence type="ECO:0000313" key="3">
    <source>
        <dbReference type="EMBL" id="ESU23872.1"/>
    </source>
</evidence>
<dbReference type="InterPro" id="IPR001375">
    <property type="entry name" value="Peptidase_S9_cat"/>
</dbReference>
<evidence type="ECO:0000256" key="1">
    <source>
        <dbReference type="ARBA" id="ARBA00022801"/>
    </source>
</evidence>
<dbReference type="Gene3D" id="3.40.50.1820">
    <property type="entry name" value="alpha/beta hydrolase"/>
    <property type="match status" value="1"/>
</dbReference>
<keyword evidence="4" id="KW-1185">Reference proteome</keyword>
<dbReference type="Proteomes" id="UP000018234">
    <property type="component" value="Unassembled WGS sequence"/>
</dbReference>
<comment type="caution">
    <text evidence="3">The sequence shown here is derived from an EMBL/GenBank/DDBJ whole genome shotgun (WGS) entry which is preliminary data.</text>
</comment>
<sequence>MVIFNNSILHFLLKNSILEAFIFQKTIYYMKLLYKSVFFLFLSSSLFAQENLTYQKPSKEILALAEYERAPSVTMDTKKEWMLLSYRNTYKNLDDLNQEEMRLGGLRINPITNISSTVTYINNLKVRRIKDKNELQVQGLPNNPKIANLSWSPDEKKIAFTHTTTSGVELWVLDIASAKASKLSSDNLNANMGNPISWFRDGQHLLVKTLLTNRSALIDAKKDLPAGPIVSNSEGKVSQNRTYQDLLKNKTDETNFENLVTSELYKIDLNGKAELFKKADMYAGESFSPDGNYIMISTLQKPFSYIVPLSRFPQKTIVYEKSGNEIKVVNEVPLNEIMPKGFMAVRKGKRNMSWRNDTPATLCYVEALDGGDPANKVEFRDEVFLWNAPFASAPTSLVKTPQRYAGITWGNDKIAVVYDSWYDTRNTKTYLINPSNPSEAPKVISDRNSQDIYSDPGNFETKKNAYGRQVLAMENDNAYLIGNGFTKEGQFPFIDEFNTKTLKAKRLYQSAFKNKKEDILSIEDYKKGEVLVQIQSPTEFPNYYFRNIKSKDKITPITAFKNPFESIKNVYKEVIKYKRKDGVELSGTLYLPANYDRKAKKEKLPLLIWAYPTEFKDKNSAGQSNQNPNEFTFPNYGSFVYWVTKGYAVLDDASFPIIGEGKTEPNDTFITQLVANGEAAIDAVDNLGYINRKKVAVGGHSYGAFMTANLLSHSNLFACGIARSGAYNRTLTPFGFQSEQRNYWEVPNIYNGMSPFMNAEKMKTPLLLVHGEADNNPGTFTLQTERYFQALKGLGAPARMVILPKESHGYAAKENIFHLLWEQDQFLEKYLKN</sequence>
<reference evidence="3 4" key="1">
    <citation type="submission" date="2013-08" db="EMBL/GenBank/DDBJ databases">
        <title>Flavobacterium saliperosum type strain genome sequencing.</title>
        <authorList>
            <person name="Lee K."/>
            <person name="Yi H."/>
            <person name="Park S."/>
            <person name="Chun J."/>
        </authorList>
    </citation>
    <scope>NUCLEOTIDE SEQUENCE [LARGE SCALE GENOMIC DNA]</scope>
    <source>
        <strain evidence="3 4">S13</strain>
    </source>
</reference>
<dbReference type="Pfam" id="PF00326">
    <property type="entry name" value="Peptidase_S9"/>
    <property type="match status" value="1"/>
</dbReference>
<dbReference type="SUPFAM" id="SSF82171">
    <property type="entry name" value="DPP6 N-terminal domain-like"/>
    <property type="match status" value="1"/>
</dbReference>
<accession>A0ABP2ZXK1</accession>
<dbReference type="PANTHER" id="PTHR42776:SF28">
    <property type="entry name" value="GLUTAMYL ENDOPEPTIDASE, CHLOROPLASTIC-RELATED"/>
    <property type="match status" value="1"/>
</dbReference>
<dbReference type="InterPro" id="IPR011042">
    <property type="entry name" value="6-blade_b-propeller_TolB-like"/>
</dbReference>
<protein>
    <recommendedName>
        <fullName evidence="2">Peptidase S9 prolyl oligopeptidase catalytic domain-containing protein</fullName>
    </recommendedName>
</protein>
<feature type="domain" description="Peptidase S9 prolyl oligopeptidase catalytic" evidence="2">
    <location>
        <begin position="679"/>
        <end position="832"/>
    </location>
</feature>
<gene>
    <name evidence="3" type="ORF">FSS13T_21770</name>
</gene>
<dbReference type="Gene3D" id="2.120.10.30">
    <property type="entry name" value="TolB, C-terminal domain"/>
    <property type="match status" value="1"/>
</dbReference>
<proteinExistence type="predicted"/>
<evidence type="ECO:0000313" key="4">
    <source>
        <dbReference type="Proteomes" id="UP000018234"/>
    </source>
</evidence>
<name>A0ABP2ZXK1_9FLAO</name>
<evidence type="ECO:0000259" key="2">
    <source>
        <dbReference type="Pfam" id="PF00326"/>
    </source>
</evidence>
<keyword evidence="1" id="KW-0378">Hydrolase</keyword>